<evidence type="ECO:0000256" key="2">
    <source>
        <dbReference type="ARBA" id="ARBA00007905"/>
    </source>
</evidence>
<evidence type="ECO:0000256" key="6">
    <source>
        <dbReference type="ARBA" id="ARBA00023027"/>
    </source>
</evidence>
<dbReference type="PRINTS" id="PR00069">
    <property type="entry name" value="ALDKETRDTASE"/>
</dbReference>
<evidence type="ECO:0000313" key="15">
    <source>
        <dbReference type="Proteomes" id="UP000019804"/>
    </source>
</evidence>
<evidence type="ECO:0000259" key="13">
    <source>
        <dbReference type="Pfam" id="PF00248"/>
    </source>
</evidence>
<reference evidence="15" key="1">
    <citation type="journal article" date="2014" name="Nat. Commun.">
        <title>Genomic adaptations of the halophilic Dead Sea filamentous fungus Eurotium rubrum.</title>
        <authorList>
            <person name="Kis-Papo T."/>
            <person name="Weig A.R."/>
            <person name="Riley R."/>
            <person name="Persoh D."/>
            <person name="Salamov A."/>
            <person name="Sun H."/>
            <person name="Lipzen A."/>
            <person name="Wasser S.P."/>
            <person name="Rambold G."/>
            <person name="Grigoriev I.V."/>
            <person name="Nevo E."/>
        </authorList>
    </citation>
    <scope>NUCLEOTIDE SEQUENCE [LARGE SCALE GENOMIC DNA]</scope>
    <source>
        <strain evidence="15">CBS 135680</strain>
    </source>
</reference>
<comment type="function">
    <text evidence="7">Catalyzes the initial reaction in the xylose utilization pathway by reducing D-xylose into xylitol. Xylose is a major component of hemicelluloses such as xylan. Most fungi utilize D-xylose via three enzymatic reactions, xylose reductase (XR), xylitol dehydrogenase (XDH), and xylulokinase, to form xylulose 5-phosphate, which enters pentose phosphate pathway.</text>
</comment>
<keyword evidence="4" id="KW-0859">Xylose metabolism</keyword>
<dbReference type="STRING" id="1388766.A0A017SG13"/>
<dbReference type="PIRSF" id="PIRSF000097">
    <property type="entry name" value="AKR"/>
    <property type="match status" value="1"/>
</dbReference>
<dbReference type="InterPro" id="IPR020471">
    <property type="entry name" value="AKR"/>
</dbReference>
<dbReference type="EMBL" id="KK088421">
    <property type="protein sequence ID" value="EYE95691.1"/>
    <property type="molecule type" value="Genomic_DNA"/>
</dbReference>
<sequence>MTAAADVRFKLNTGAEIPALGLGTWQSAPGEVERAVFHAIKAGYRHIDGACCYQNEEEVGKGIKDAIDAGLVKREELFVTTKLWCTFHSRVEEALDESLKKLGLDYLDLYLVHWPLAMNPNGNHPLFPKHEDGSRDIVHSHSHVTTWKSMEKLLTTGKVKAIGVSNYSVKYLEELLPQATVVPAVNQIENHPSLPQQEIVDFCKEKGIVITAYSPLGSTGSPLFTAAPIVEVAQKRGVTPATVLLSWHIARGSSVLAKSVTPSRIEDNRKLIHLDDSDIATIAKYSDDLAAKQAFQRFVFPPFGVDFGFPDKVGKL</sequence>
<dbReference type="FunFam" id="3.20.20.100:FF:000007">
    <property type="entry name" value="NAD(P)H-dependent D-xylose reductase xyl1"/>
    <property type="match status" value="1"/>
</dbReference>
<dbReference type="InterPro" id="IPR023210">
    <property type="entry name" value="NADP_OxRdtase_dom"/>
</dbReference>
<dbReference type="AlphaFoldDB" id="A0A017SG13"/>
<dbReference type="PANTHER" id="PTHR11732">
    <property type="entry name" value="ALDO/KETO REDUCTASE"/>
    <property type="match status" value="1"/>
</dbReference>
<dbReference type="GO" id="GO:0042732">
    <property type="term" value="P:D-xylose metabolic process"/>
    <property type="evidence" value="ECO:0007669"/>
    <property type="project" value="UniProtKB-KW"/>
</dbReference>
<protein>
    <recommendedName>
        <fullName evidence="3">D-xylose reductase [NAD(P)H]</fullName>
        <ecNumber evidence="3">1.1.1.307</ecNumber>
    </recommendedName>
</protein>
<dbReference type="OrthoDB" id="416253at2759"/>
<evidence type="ECO:0000256" key="9">
    <source>
        <dbReference type="ARBA" id="ARBA00049485"/>
    </source>
</evidence>
<evidence type="ECO:0000256" key="8">
    <source>
        <dbReference type="ARBA" id="ARBA00047534"/>
    </source>
</evidence>
<keyword evidence="15" id="KW-1185">Reference proteome</keyword>
<dbReference type="InterPro" id="IPR036812">
    <property type="entry name" value="NAD(P)_OxRdtase_dom_sf"/>
</dbReference>
<dbReference type="HOGENOM" id="CLU_023205_0_0_1"/>
<evidence type="ECO:0000256" key="1">
    <source>
        <dbReference type="ARBA" id="ARBA00004722"/>
    </source>
</evidence>
<feature type="binding site" evidence="11">
    <location>
        <position position="113"/>
    </location>
    <ligand>
        <name>substrate</name>
    </ligand>
</feature>
<feature type="active site" description="Proton donor" evidence="10">
    <location>
        <position position="53"/>
    </location>
</feature>
<accession>A0A017SG13</accession>
<dbReference type="GO" id="GO:0016491">
    <property type="term" value="F:oxidoreductase activity"/>
    <property type="evidence" value="ECO:0007669"/>
    <property type="project" value="UniProtKB-KW"/>
</dbReference>
<evidence type="ECO:0000256" key="4">
    <source>
        <dbReference type="ARBA" id="ARBA00022629"/>
    </source>
</evidence>
<evidence type="ECO:0000256" key="10">
    <source>
        <dbReference type="PIRSR" id="PIRSR000097-1"/>
    </source>
</evidence>
<feature type="domain" description="NADP-dependent oxidoreductase" evidence="13">
    <location>
        <begin position="20"/>
        <end position="284"/>
    </location>
</feature>
<gene>
    <name evidence="14" type="ORF">EURHEDRAFT_411965</name>
</gene>
<name>A0A017SG13_ASPRC</name>
<keyword evidence="4" id="KW-0119">Carbohydrate metabolism</keyword>
<comment type="pathway">
    <text evidence="1">Carbohydrate metabolism; D-xylose degradation.</text>
</comment>
<evidence type="ECO:0000256" key="7">
    <source>
        <dbReference type="ARBA" id="ARBA00025065"/>
    </source>
</evidence>
<dbReference type="Gene3D" id="3.20.20.100">
    <property type="entry name" value="NADP-dependent oxidoreductase domain"/>
    <property type="match status" value="1"/>
</dbReference>
<evidence type="ECO:0000256" key="11">
    <source>
        <dbReference type="PIRSR" id="PIRSR000097-2"/>
    </source>
</evidence>
<evidence type="ECO:0000313" key="14">
    <source>
        <dbReference type="EMBL" id="EYE95691.1"/>
    </source>
</evidence>
<comment type="catalytic activity">
    <reaction evidence="8">
        <text>xylitol + NADP(+) = D-xylose + NADPH + H(+)</text>
        <dbReference type="Rhea" id="RHEA:27445"/>
        <dbReference type="ChEBI" id="CHEBI:15378"/>
        <dbReference type="ChEBI" id="CHEBI:17151"/>
        <dbReference type="ChEBI" id="CHEBI:53455"/>
        <dbReference type="ChEBI" id="CHEBI:57783"/>
        <dbReference type="ChEBI" id="CHEBI:58349"/>
        <dbReference type="EC" id="1.1.1.307"/>
    </reaction>
</comment>
<evidence type="ECO:0000256" key="12">
    <source>
        <dbReference type="PIRSR" id="PIRSR000097-3"/>
    </source>
</evidence>
<comment type="catalytic activity">
    <reaction evidence="9">
        <text>xylitol + NAD(+) = D-xylose + NADH + H(+)</text>
        <dbReference type="Rhea" id="RHEA:27441"/>
        <dbReference type="ChEBI" id="CHEBI:15378"/>
        <dbReference type="ChEBI" id="CHEBI:17151"/>
        <dbReference type="ChEBI" id="CHEBI:53455"/>
        <dbReference type="ChEBI" id="CHEBI:57540"/>
        <dbReference type="ChEBI" id="CHEBI:57945"/>
        <dbReference type="EC" id="1.1.1.307"/>
    </reaction>
</comment>
<dbReference type="InterPro" id="IPR018170">
    <property type="entry name" value="Aldo/ket_reductase_CS"/>
</dbReference>
<dbReference type="Proteomes" id="UP000019804">
    <property type="component" value="Unassembled WGS sequence"/>
</dbReference>
<keyword evidence="6" id="KW-0520">NAD</keyword>
<evidence type="ECO:0000256" key="3">
    <source>
        <dbReference type="ARBA" id="ARBA00012845"/>
    </source>
</evidence>
<comment type="similarity">
    <text evidence="2">Belongs to the aldo/keto reductase family.</text>
</comment>
<organism evidence="14 15">
    <name type="scientific">Aspergillus ruber (strain CBS 135680)</name>
    <dbReference type="NCBI Taxonomy" id="1388766"/>
    <lineage>
        <taxon>Eukaryota</taxon>
        <taxon>Fungi</taxon>
        <taxon>Dikarya</taxon>
        <taxon>Ascomycota</taxon>
        <taxon>Pezizomycotina</taxon>
        <taxon>Eurotiomycetes</taxon>
        <taxon>Eurotiomycetidae</taxon>
        <taxon>Eurotiales</taxon>
        <taxon>Aspergillaceae</taxon>
        <taxon>Aspergillus</taxon>
        <taxon>Aspergillus subgen. Aspergillus</taxon>
    </lineage>
</organism>
<dbReference type="PROSITE" id="PS00062">
    <property type="entry name" value="ALDOKETO_REDUCTASE_2"/>
    <property type="match status" value="1"/>
</dbReference>
<feature type="site" description="Lowers pKa of active site Tyr" evidence="12">
    <location>
        <position position="82"/>
    </location>
</feature>
<dbReference type="RefSeq" id="XP_040639379.1">
    <property type="nucleotide sequence ID" value="XM_040781786.1"/>
</dbReference>
<dbReference type="EC" id="1.1.1.307" evidence="3"/>
<keyword evidence="5" id="KW-0560">Oxidoreductase</keyword>
<dbReference type="PROSITE" id="PS00798">
    <property type="entry name" value="ALDOKETO_REDUCTASE_1"/>
    <property type="match status" value="1"/>
</dbReference>
<evidence type="ECO:0000256" key="5">
    <source>
        <dbReference type="ARBA" id="ARBA00023002"/>
    </source>
</evidence>
<proteinExistence type="inferred from homology"/>
<dbReference type="SUPFAM" id="SSF51430">
    <property type="entry name" value="NAD(P)-linked oxidoreductase"/>
    <property type="match status" value="1"/>
</dbReference>
<dbReference type="GeneID" id="63696910"/>
<dbReference type="Pfam" id="PF00248">
    <property type="entry name" value="Aldo_ket_red"/>
    <property type="match status" value="1"/>
</dbReference>